<proteinExistence type="predicted"/>
<dbReference type="Proteomes" id="UP000057088">
    <property type="component" value="Chromosome 2"/>
</dbReference>
<dbReference type="GeneID" id="36020837"/>
<evidence type="ECO:0000313" key="2">
    <source>
        <dbReference type="Proteomes" id="UP000057088"/>
    </source>
</evidence>
<gene>
    <name evidence="1" type="ORF">AL536_22640</name>
</gene>
<keyword evidence="2" id="KW-1185">Reference proteome</keyword>
<dbReference type="EMBL" id="CP014035">
    <property type="protein sequence ID" value="AUV47430.1"/>
    <property type="molecule type" value="Genomic_DNA"/>
</dbReference>
<sequence>MTGHQKPHLPHKICIVCERSFSWRKKWAQCWDDVKYCSQRCRRNKPAK</sequence>
<reference evidence="2" key="1">
    <citation type="submission" date="2015-12" db="EMBL/GenBank/DDBJ databases">
        <title>FDA dAtabase for Regulatory Grade micrObial Sequences (FDA-ARGOS): Supporting development and validation of Infectious Disease Dx tests.</title>
        <authorList>
            <person name="Hoffmann M."/>
            <person name="Allard M."/>
            <person name="Evans P."/>
            <person name="Brown E."/>
            <person name="Tallon L.J."/>
            <person name="Sadzewicz L."/>
            <person name="Sengamalay N."/>
            <person name="Ott S."/>
            <person name="Godinez A."/>
            <person name="Nagaraj S."/>
            <person name="Vyas G."/>
            <person name="Aluvathingal J."/>
            <person name="Nadendla S."/>
            <person name="Geyer C."/>
            <person name="Sichtig H."/>
        </authorList>
    </citation>
    <scope>NUCLEOTIDE SEQUENCE [LARGE SCALE GENOMIC DNA]</scope>
    <source>
        <strain evidence="2">ATCC 33809</strain>
    </source>
</reference>
<dbReference type="Pfam" id="PF10013">
    <property type="entry name" value="DUF2256"/>
    <property type="match status" value="1"/>
</dbReference>
<evidence type="ECO:0000313" key="1">
    <source>
        <dbReference type="EMBL" id="AUV47430.1"/>
    </source>
</evidence>
<dbReference type="InterPro" id="IPR017136">
    <property type="entry name" value="UCP037205"/>
</dbReference>
<accession>A0ABM6RLR6</accession>
<dbReference type="PIRSF" id="PIRSF037205">
    <property type="entry name" value="UCP037205"/>
    <property type="match status" value="1"/>
</dbReference>
<organism evidence="1 2">
    <name type="scientific">Vibrio fluvialis</name>
    <dbReference type="NCBI Taxonomy" id="676"/>
    <lineage>
        <taxon>Bacteria</taxon>
        <taxon>Pseudomonadati</taxon>
        <taxon>Pseudomonadota</taxon>
        <taxon>Gammaproteobacteria</taxon>
        <taxon>Vibrionales</taxon>
        <taxon>Vibrionaceae</taxon>
        <taxon>Vibrio</taxon>
    </lineage>
</organism>
<name>A0ABM6RLR6_VIBFL</name>
<dbReference type="PANTHER" id="PTHR37463:SF1">
    <property type="entry name" value="DUF2256 DOMAIN-CONTAINING PROTEIN"/>
    <property type="match status" value="1"/>
</dbReference>
<dbReference type="RefSeq" id="WP_081035108.1">
    <property type="nucleotide sequence ID" value="NZ_AP028128.1"/>
</dbReference>
<dbReference type="PANTHER" id="PTHR37463">
    <property type="entry name" value="GSL3115 PROTEIN"/>
    <property type="match status" value="1"/>
</dbReference>
<protein>
    <submittedName>
        <fullName evidence="1">DUF2256 domain-containing protein</fullName>
    </submittedName>
</protein>